<evidence type="ECO:0000259" key="2">
    <source>
        <dbReference type="PROSITE" id="PS50268"/>
    </source>
</evidence>
<dbReference type="AlphaFoldDB" id="A0A5S9NPZ7"/>
<dbReference type="OrthoDB" id="9805100at2"/>
<feature type="transmembrane region" description="Helical" evidence="1">
    <location>
        <begin position="226"/>
        <end position="245"/>
    </location>
</feature>
<evidence type="ECO:0000256" key="1">
    <source>
        <dbReference type="SAM" id="Phobius"/>
    </source>
</evidence>
<dbReference type="GO" id="GO:0005509">
    <property type="term" value="F:calcium ion binding"/>
    <property type="evidence" value="ECO:0007669"/>
    <property type="project" value="InterPro"/>
</dbReference>
<reference evidence="3 4" key="1">
    <citation type="submission" date="2019-11" db="EMBL/GenBank/DDBJ databases">
        <authorList>
            <person name="Holert J."/>
        </authorList>
    </citation>
    <scope>NUCLEOTIDE SEQUENCE [LARGE SCALE GENOMIC DNA]</scope>
    <source>
        <strain evidence="3">SB11_3</strain>
    </source>
</reference>
<evidence type="ECO:0000313" key="3">
    <source>
        <dbReference type="EMBL" id="CAA0092515.1"/>
    </source>
</evidence>
<evidence type="ECO:0000313" key="4">
    <source>
        <dbReference type="Proteomes" id="UP000441399"/>
    </source>
</evidence>
<sequence length="249" mass="26965">MNAPIGTQLELLPNLDEQEPVAPQLQFLNALAGSDVNGFPFQVSDGHIVTTQNFDYESRRYHQFLAVDSASPSGFTEVTVYILDESDVDPEILISESVLLQTTASEGDLVAQLQGQVRENVQLYNWQITSGNDSGIFAIDAATGKITVANAEALESTSVQAIDLELGVSSQFGFGENDQSRELSSVYLRIPLDSLSTTLFDTKPEELKPTIQPAPPSLPPSLPPSIPAGNVSITLIMFLLGVFGLRRLR</sequence>
<keyword evidence="1" id="KW-0812">Transmembrane</keyword>
<name>A0A5S9NPZ7_9GAMM</name>
<dbReference type="CDD" id="cd11304">
    <property type="entry name" value="Cadherin_repeat"/>
    <property type="match status" value="1"/>
</dbReference>
<gene>
    <name evidence="3" type="ORF">OPDIPICF_03824</name>
</gene>
<keyword evidence="1" id="KW-1133">Transmembrane helix</keyword>
<keyword evidence="4" id="KW-1185">Reference proteome</keyword>
<keyword evidence="1" id="KW-0472">Membrane</keyword>
<dbReference type="Proteomes" id="UP000441399">
    <property type="component" value="Unassembled WGS sequence"/>
</dbReference>
<organism evidence="3 4">
    <name type="scientific">BD1-7 clade bacterium</name>
    <dbReference type="NCBI Taxonomy" id="2029982"/>
    <lineage>
        <taxon>Bacteria</taxon>
        <taxon>Pseudomonadati</taxon>
        <taxon>Pseudomonadota</taxon>
        <taxon>Gammaproteobacteria</taxon>
        <taxon>Cellvibrionales</taxon>
        <taxon>Spongiibacteraceae</taxon>
        <taxon>BD1-7 clade</taxon>
    </lineage>
</organism>
<dbReference type="InterPro" id="IPR015919">
    <property type="entry name" value="Cadherin-like_sf"/>
</dbReference>
<dbReference type="GO" id="GO:0007156">
    <property type="term" value="P:homophilic cell adhesion via plasma membrane adhesion molecules"/>
    <property type="evidence" value="ECO:0007669"/>
    <property type="project" value="InterPro"/>
</dbReference>
<dbReference type="GO" id="GO:0016020">
    <property type="term" value="C:membrane"/>
    <property type="evidence" value="ECO:0007669"/>
    <property type="project" value="InterPro"/>
</dbReference>
<dbReference type="EMBL" id="CACSIO010000002">
    <property type="protein sequence ID" value="CAA0092515.1"/>
    <property type="molecule type" value="Genomic_DNA"/>
</dbReference>
<dbReference type="InterPro" id="IPR002126">
    <property type="entry name" value="Cadherin-like_dom"/>
</dbReference>
<accession>A0A5S9NPZ7</accession>
<proteinExistence type="predicted"/>
<dbReference type="PROSITE" id="PS50268">
    <property type="entry name" value="CADHERIN_2"/>
    <property type="match status" value="1"/>
</dbReference>
<dbReference type="SUPFAM" id="SSF49313">
    <property type="entry name" value="Cadherin-like"/>
    <property type="match status" value="1"/>
</dbReference>
<protein>
    <recommendedName>
        <fullName evidence="2">Cadherin domain-containing protein</fullName>
    </recommendedName>
</protein>
<feature type="domain" description="Cadherin" evidence="2">
    <location>
        <begin position="2"/>
        <end position="92"/>
    </location>
</feature>